<comment type="catalytic activity">
    <reaction evidence="1">
        <text>L-erythrulose 1-phosphate = D-erythrulose 4-phosphate</text>
        <dbReference type="Rhea" id="RHEA:49588"/>
        <dbReference type="ChEBI" id="CHEBI:58002"/>
        <dbReference type="ChEBI" id="CHEBI:90796"/>
        <dbReference type="EC" id="5.3.1.33"/>
    </reaction>
</comment>
<comment type="function">
    <text evidence="8">Involved in the gluconeogenesis. Catalyzes stereospecifically the conversion of dihydroxyacetone phosphate (DHAP) to D-glyceraldehyde-3-phosphate (G3P).</text>
</comment>
<comment type="caution">
    <text evidence="8">Lacks conserved residue(s) required for the propagation of feature annotation.</text>
</comment>
<dbReference type="UniPathway" id="UPA00109">
    <property type="reaction ID" value="UER00189"/>
</dbReference>
<comment type="similarity">
    <text evidence="3 8 9">Belongs to the triosephosphate isomerase family.</text>
</comment>
<dbReference type="PANTHER" id="PTHR21139">
    <property type="entry name" value="TRIOSEPHOSPHATE ISOMERASE"/>
    <property type="match status" value="1"/>
</dbReference>
<gene>
    <name evidence="8 10" type="primary">tpiA</name>
    <name evidence="10" type="ORF">DSM104635_02032</name>
</gene>
<dbReference type="AlphaFoldDB" id="A0A6I6MP83"/>
<keyword evidence="4 8" id="KW-0312">Gluconeogenesis</keyword>
<dbReference type="NCBIfam" id="TIGR00419">
    <property type="entry name" value="tim"/>
    <property type="match status" value="1"/>
</dbReference>
<comment type="catalytic activity">
    <reaction evidence="8 9">
        <text>D-glyceraldehyde 3-phosphate = dihydroxyacetone phosphate</text>
        <dbReference type="Rhea" id="RHEA:18585"/>
        <dbReference type="ChEBI" id="CHEBI:57642"/>
        <dbReference type="ChEBI" id="CHEBI:59776"/>
        <dbReference type="EC" id="5.3.1.1"/>
    </reaction>
</comment>
<name>A0A6I6MP83_9CAUL</name>
<evidence type="ECO:0000256" key="8">
    <source>
        <dbReference type="HAMAP-Rule" id="MF_00147"/>
    </source>
</evidence>
<evidence type="ECO:0000256" key="5">
    <source>
        <dbReference type="ARBA" id="ARBA00022490"/>
    </source>
</evidence>
<evidence type="ECO:0000256" key="7">
    <source>
        <dbReference type="ARBA" id="ARBA00023235"/>
    </source>
</evidence>
<feature type="binding site" evidence="8">
    <location>
        <position position="172"/>
    </location>
    <ligand>
        <name>substrate</name>
    </ligand>
</feature>
<feature type="active site" description="Proton acceptor" evidence="8">
    <location>
        <position position="166"/>
    </location>
</feature>
<dbReference type="GO" id="GO:0006096">
    <property type="term" value="P:glycolytic process"/>
    <property type="evidence" value="ECO:0007669"/>
    <property type="project" value="UniProtKB-UniRule"/>
</dbReference>
<protein>
    <recommendedName>
        <fullName evidence="8 9">Triosephosphate isomerase</fullName>
        <shortName evidence="8">TIM</shortName>
        <shortName evidence="8">TPI</shortName>
        <ecNumber evidence="8 9">5.3.1.1</ecNumber>
    </recommendedName>
    <alternativeName>
        <fullName evidence="8">Triose-phosphate isomerase</fullName>
    </alternativeName>
</protein>
<comment type="pathway">
    <text evidence="8 9">Carbohydrate biosynthesis; gluconeogenesis.</text>
</comment>
<dbReference type="InterPro" id="IPR022896">
    <property type="entry name" value="TrioseP_Isoase_bac/euk"/>
</dbReference>
<dbReference type="CDD" id="cd00311">
    <property type="entry name" value="TIM"/>
    <property type="match status" value="1"/>
</dbReference>
<dbReference type="Pfam" id="PF00121">
    <property type="entry name" value="TIM"/>
    <property type="match status" value="1"/>
</dbReference>
<feature type="binding site" evidence="8">
    <location>
        <position position="211"/>
    </location>
    <ligand>
        <name>substrate</name>
    </ligand>
</feature>
<evidence type="ECO:0000256" key="4">
    <source>
        <dbReference type="ARBA" id="ARBA00022432"/>
    </source>
</evidence>
<dbReference type="GO" id="GO:0046166">
    <property type="term" value="P:glyceraldehyde-3-phosphate biosynthetic process"/>
    <property type="evidence" value="ECO:0007669"/>
    <property type="project" value="TreeGrafter"/>
</dbReference>
<dbReference type="GO" id="GO:0005829">
    <property type="term" value="C:cytosol"/>
    <property type="evidence" value="ECO:0007669"/>
    <property type="project" value="TreeGrafter"/>
</dbReference>
<dbReference type="GO" id="GO:0019563">
    <property type="term" value="P:glycerol catabolic process"/>
    <property type="evidence" value="ECO:0007669"/>
    <property type="project" value="TreeGrafter"/>
</dbReference>
<evidence type="ECO:0000313" key="11">
    <source>
        <dbReference type="Proteomes" id="UP000431269"/>
    </source>
</evidence>
<comment type="subunit">
    <text evidence="8 9">Homodimer.</text>
</comment>
<dbReference type="InterPro" id="IPR013785">
    <property type="entry name" value="Aldolase_TIM"/>
</dbReference>
<dbReference type="SUPFAM" id="SSF51351">
    <property type="entry name" value="Triosephosphate isomerase (TIM)"/>
    <property type="match status" value="1"/>
</dbReference>
<dbReference type="InterPro" id="IPR035990">
    <property type="entry name" value="TIM_sf"/>
</dbReference>
<evidence type="ECO:0000256" key="1">
    <source>
        <dbReference type="ARBA" id="ARBA00000148"/>
    </source>
</evidence>
<sequence>MAARKPLIAGNWKMFGRSADLGEIAALAETIGPASGVVDVLICPTATYIAAAAEQVRGKTILIGAQDCSAIADDSARTGEISAAMLADAGARCIIVGHSERRTLHGETSDLVRRKAEAALAAGVTPIICVGETQAEREAGRVAEIVGLQVRESVPEQGANIVVAYEPVWAIGGTRTPTLPEIAEVHTLIRRVLAERFGDQANAIRILYGGSVGPKNAAEIFSVEGVDGALVGRASLKAADFAAIILAHPAAS</sequence>
<dbReference type="GO" id="GO:0004807">
    <property type="term" value="F:triose-phosphate isomerase activity"/>
    <property type="evidence" value="ECO:0007669"/>
    <property type="project" value="UniProtKB-UniRule"/>
</dbReference>
<evidence type="ECO:0000256" key="9">
    <source>
        <dbReference type="RuleBase" id="RU363013"/>
    </source>
</evidence>
<proteinExistence type="inferred from homology"/>
<reference evidence="11" key="1">
    <citation type="submission" date="2019-12" db="EMBL/GenBank/DDBJ databases">
        <title>Complete genome of Terracaulis silvestris 0127_4.</title>
        <authorList>
            <person name="Vieira S."/>
            <person name="Riedel T."/>
            <person name="Sproer C."/>
            <person name="Pascual J."/>
            <person name="Boedeker C."/>
            <person name="Overmann J."/>
        </authorList>
    </citation>
    <scope>NUCLEOTIDE SEQUENCE [LARGE SCALE GENOMIC DNA]</scope>
    <source>
        <strain evidence="11">0127_4</strain>
    </source>
</reference>
<feature type="binding site" evidence="8">
    <location>
        <begin position="11"/>
        <end position="13"/>
    </location>
    <ligand>
        <name>substrate</name>
    </ligand>
</feature>
<evidence type="ECO:0000256" key="2">
    <source>
        <dbReference type="ARBA" id="ARBA00004680"/>
    </source>
</evidence>
<dbReference type="PANTHER" id="PTHR21139:SF42">
    <property type="entry name" value="TRIOSEPHOSPHATE ISOMERASE"/>
    <property type="match status" value="1"/>
</dbReference>
<evidence type="ECO:0000313" key="10">
    <source>
        <dbReference type="EMBL" id="QGZ95188.1"/>
    </source>
</evidence>
<dbReference type="PROSITE" id="PS51440">
    <property type="entry name" value="TIM_2"/>
    <property type="match status" value="1"/>
</dbReference>
<dbReference type="Proteomes" id="UP000431269">
    <property type="component" value="Chromosome"/>
</dbReference>
<dbReference type="EC" id="5.3.1.1" evidence="8 9"/>
<accession>A0A6I6MP83</accession>
<dbReference type="Gene3D" id="3.20.20.70">
    <property type="entry name" value="Aldolase class I"/>
    <property type="match status" value="1"/>
</dbReference>
<dbReference type="GO" id="GO:0006094">
    <property type="term" value="P:gluconeogenesis"/>
    <property type="evidence" value="ECO:0007669"/>
    <property type="project" value="UniProtKB-UniRule"/>
</dbReference>
<keyword evidence="7 8" id="KW-0413">Isomerase</keyword>
<dbReference type="InterPro" id="IPR000652">
    <property type="entry name" value="Triosephosphate_isomerase"/>
</dbReference>
<feature type="active site" description="Electrophile" evidence="8">
    <location>
        <position position="98"/>
    </location>
</feature>
<dbReference type="UniPathway" id="UPA00138"/>
<dbReference type="KEGG" id="tsv:DSM104635_02032"/>
<dbReference type="EMBL" id="CP047045">
    <property type="protein sequence ID" value="QGZ95188.1"/>
    <property type="molecule type" value="Genomic_DNA"/>
</dbReference>
<comment type="subcellular location">
    <subcellularLocation>
        <location evidence="8 9">Cytoplasm</location>
    </subcellularLocation>
</comment>
<dbReference type="FunFam" id="3.20.20.70:FF:000016">
    <property type="entry name" value="Triosephosphate isomerase"/>
    <property type="match status" value="1"/>
</dbReference>
<organism evidence="10 11">
    <name type="scientific">Terricaulis silvestris</name>
    <dbReference type="NCBI Taxonomy" id="2686094"/>
    <lineage>
        <taxon>Bacteria</taxon>
        <taxon>Pseudomonadati</taxon>
        <taxon>Pseudomonadota</taxon>
        <taxon>Alphaproteobacteria</taxon>
        <taxon>Caulobacterales</taxon>
        <taxon>Caulobacteraceae</taxon>
        <taxon>Terricaulis</taxon>
    </lineage>
</organism>
<dbReference type="RefSeq" id="WP_158766070.1">
    <property type="nucleotide sequence ID" value="NZ_CP047045.1"/>
</dbReference>
<comment type="pathway">
    <text evidence="2 8 9">Carbohydrate degradation; glycolysis; D-glyceraldehyde 3-phosphate from glycerone phosphate: step 1/1.</text>
</comment>
<evidence type="ECO:0000256" key="6">
    <source>
        <dbReference type="ARBA" id="ARBA00023152"/>
    </source>
</evidence>
<keyword evidence="6 8" id="KW-0324">Glycolysis</keyword>
<keyword evidence="5 8" id="KW-0963">Cytoplasm</keyword>
<keyword evidence="11" id="KW-1185">Reference proteome</keyword>
<dbReference type="HAMAP" id="MF_00147_B">
    <property type="entry name" value="TIM_B"/>
    <property type="match status" value="1"/>
</dbReference>
<evidence type="ECO:0000256" key="3">
    <source>
        <dbReference type="ARBA" id="ARBA00007422"/>
    </source>
</evidence>